<feature type="region of interest" description="Disordered" evidence="1">
    <location>
        <begin position="18"/>
        <end position="54"/>
    </location>
</feature>
<accession>A0A426YQ33</accession>
<proteinExistence type="predicted"/>
<gene>
    <name evidence="2" type="ORF">B296_00049590</name>
</gene>
<dbReference type="AlphaFoldDB" id="A0A426YQ33"/>
<name>A0A426YQ33_ENSVE</name>
<reference evidence="2 3" key="1">
    <citation type="journal article" date="2014" name="Agronomy (Basel)">
        <title>A Draft Genome Sequence for Ensete ventricosum, the Drought-Tolerant Tree Against Hunger.</title>
        <authorList>
            <person name="Harrison J."/>
            <person name="Moore K.A."/>
            <person name="Paszkiewicz K."/>
            <person name="Jones T."/>
            <person name="Grant M."/>
            <person name="Ambacheew D."/>
            <person name="Muzemil S."/>
            <person name="Studholme D.J."/>
        </authorList>
    </citation>
    <scope>NUCLEOTIDE SEQUENCE [LARGE SCALE GENOMIC DNA]</scope>
</reference>
<evidence type="ECO:0000256" key="1">
    <source>
        <dbReference type="SAM" id="MobiDB-lite"/>
    </source>
</evidence>
<protein>
    <submittedName>
        <fullName evidence="2">Uncharacterized protein</fullName>
    </submittedName>
</protein>
<sequence>MAAISFVGIHVERLNMDNRRAKSMNKPAATKPLAPPVANRNPTPKKLTEKNSEIDRPRDYIDIATNIGVEITAANKRNS</sequence>
<dbReference type="Proteomes" id="UP000287651">
    <property type="component" value="Unassembled WGS sequence"/>
</dbReference>
<comment type="caution">
    <text evidence="2">The sequence shown here is derived from an EMBL/GenBank/DDBJ whole genome shotgun (WGS) entry which is preliminary data.</text>
</comment>
<dbReference type="EMBL" id="AMZH03010925">
    <property type="protein sequence ID" value="RRT53830.1"/>
    <property type="molecule type" value="Genomic_DNA"/>
</dbReference>
<evidence type="ECO:0000313" key="2">
    <source>
        <dbReference type="EMBL" id="RRT53830.1"/>
    </source>
</evidence>
<evidence type="ECO:0000313" key="3">
    <source>
        <dbReference type="Proteomes" id="UP000287651"/>
    </source>
</evidence>
<organism evidence="2 3">
    <name type="scientific">Ensete ventricosum</name>
    <name type="common">Abyssinian banana</name>
    <name type="synonym">Musa ensete</name>
    <dbReference type="NCBI Taxonomy" id="4639"/>
    <lineage>
        <taxon>Eukaryota</taxon>
        <taxon>Viridiplantae</taxon>
        <taxon>Streptophyta</taxon>
        <taxon>Embryophyta</taxon>
        <taxon>Tracheophyta</taxon>
        <taxon>Spermatophyta</taxon>
        <taxon>Magnoliopsida</taxon>
        <taxon>Liliopsida</taxon>
        <taxon>Zingiberales</taxon>
        <taxon>Musaceae</taxon>
        <taxon>Ensete</taxon>
    </lineage>
</organism>